<comment type="caution">
    <text evidence="2">The sequence shown here is derived from an EMBL/GenBank/DDBJ whole genome shotgun (WGS) entry which is preliminary data.</text>
</comment>
<evidence type="ECO:0000313" key="2">
    <source>
        <dbReference type="EMBL" id="KAL0967110.1"/>
    </source>
</evidence>
<evidence type="ECO:0000256" key="1">
    <source>
        <dbReference type="SAM" id="Phobius"/>
    </source>
</evidence>
<dbReference type="AlphaFoldDB" id="A0ABD0W7D7"/>
<gene>
    <name evidence="2" type="ORF">UPYG_G00247910</name>
</gene>
<feature type="transmembrane region" description="Helical" evidence="1">
    <location>
        <begin position="155"/>
        <end position="178"/>
    </location>
</feature>
<organism evidence="2 3">
    <name type="scientific">Umbra pygmaea</name>
    <name type="common">Eastern mudminnow</name>
    <dbReference type="NCBI Taxonomy" id="75934"/>
    <lineage>
        <taxon>Eukaryota</taxon>
        <taxon>Metazoa</taxon>
        <taxon>Chordata</taxon>
        <taxon>Craniata</taxon>
        <taxon>Vertebrata</taxon>
        <taxon>Euteleostomi</taxon>
        <taxon>Actinopterygii</taxon>
        <taxon>Neopterygii</taxon>
        <taxon>Teleostei</taxon>
        <taxon>Protacanthopterygii</taxon>
        <taxon>Esociformes</taxon>
        <taxon>Umbridae</taxon>
        <taxon>Umbra</taxon>
    </lineage>
</organism>
<accession>A0ABD0W7D7</accession>
<keyword evidence="1" id="KW-0472">Membrane</keyword>
<dbReference type="EMBL" id="JAGEUA010000008">
    <property type="protein sequence ID" value="KAL0967110.1"/>
    <property type="molecule type" value="Genomic_DNA"/>
</dbReference>
<keyword evidence="3" id="KW-1185">Reference proteome</keyword>
<dbReference type="Proteomes" id="UP001557470">
    <property type="component" value="Unassembled WGS sequence"/>
</dbReference>
<evidence type="ECO:0000313" key="3">
    <source>
        <dbReference type="Proteomes" id="UP001557470"/>
    </source>
</evidence>
<sequence length="189" mass="22325">MFHMPVPERNHKMQDIHNIMEYLEIQQEQIKEIKNTLAVIKTGMESLEDLNLTCYETNLDMKTQAQYIEKKIRKQFQDLHQFLEEEQEARISAVMNEKQSKMKMNIGPIQAHRLEPKLLRIDESKHLDNLKLTVWKKMEMIVVKNETFHYDLEPFFVMVGFIGLVIVLVIGLVILLVISQESVPDIRSF</sequence>
<proteinExistence type="predicted"/>
<name>A0ABD0W7D7_UMBPY</name>
<protein>
    <submittedName>
        <fullName evidence="2">Uncharacterized protein</fullName>
    </submittedName>
</protein>
<keyword evidence="1" id="KW-1133">Transmembrane helix</keyword>
<reference evidence="2 3" key="1">
    <citation type="submission" date="2024-06" db="EMBL/GenBank/DDBJ databases">
        <authorList>
            <person name="Pan Q."/>
            <person name="Wen M."/>
            <person name="Jouanno E."/>
            <person name="Zahm M."/>
            <person name="Klopp C."/>
            <person name="Cabau C."/>
            <person name="Louis A."/>
            <person name="Berthelot C."/>
            <person name="Parey E."/>
            <person name="Roest Crollius H."/>
            <person name="Montfort J."/>
            <person name="Robinson-Rechavi M."/>
            <person name="Bouchez O."/>
            <person name="Lampietro C."/>
            <person name="Lopez Roques C."/>
            <person name="Donnadieu C."/>
            <person name="Postlethwait J."/>
            <person name="Bobe J."/>
            <person name="Verreycken H."/>
            <person name="Guiguen Y."/>
        </authorList>
    </citation>
    <scope>NUCLEOTIDE SEQUENCE [LARGE SCALE GENOMIC DNA]</scope>
    <source>
        <strain evidence="2">Up_M1</strain>
        <tissue evidence="2">Testis</tissue>
    </source>
</reference>
<keyword evidence="1" id="KW-0812">Transmembrane</keyword>